<dbReference type="InterPro" id="IPR011123">
    <property type="entry name" value="Y_Y_Y"/>
</dbReference>
<dbReference type="Pfam" id="PF02518">
    <property type="entry name" value="HATPase_c"/>
    <property type="match status" value="1"/>
</dbReference>
<evidence type="ECO:0000256" key="6">
    <source>
        <dbReference type="ARBA" id="ARBA00022777"/>
    </source>
</evidence>
<dbReference type="InterPro" id="IPR001789">
    <property type="entry name" value="Sig_transdc_resp-reg_receiver"/>
</dbReference>
<dbReference type="FunFam" id="1.10.10.60:FF:000284">
    <property type="entry name" value="Two-component system sensor histidine kinase/response regulator"/>
    <property type="match status" value="1"/>
</dbReference>
<gene>
    <name evidence="16" type="ORF">BC781_101530</name>
</gene>
<protein>
    <recommendedName>
        <fullName evidence="2">histidine kinase</fullName>
        <ecNumber evidence="2">2.7.13.3</ecNumber>
    </recommendedName>
</protein>
<dbReference type="SUPFAM" id="SSF47384">
    <property type="entry name" value="Homodimeric domain of signal transducing histidine kinase"/>
    <property type="match status" value="1"/>
</dbReference>
<dbReference type="InterPro" id="IPR009057">
    <property type="entry name" value="Homeodomain-like_sf"/>
</dbReference>
<dbReference type="FunFam" id="3.30.565.10:FF:000037">
    <property type="entry name" value="Hybrid sensor histidine kinase/response regulator"/>
    <property type="match status" value="1"/>
</dbReference>
<dbReference type="InterPro" id="IPR013783">
    <property type="entry name" value="Ig-like_fold"/>
</dbReference>
<feature type="domain" description="HTH araC/xylS-type" evidence="13">
    <location>
        <begin position="1279"/>
        <end position="1378"/>
    </location>
</feature>
<dbReference type="GO" id="GO:0005524">
    <property type="term" value="F:ATP binding"/>
    <property type="evidence" value="ECO:0007669"/>
    <property type="project" value="UniProtKB-KW"/>
</dbReference>
<evidence type="ECO:0000256" key="3">
    <source>
        <dbReference type="ARBA" id="ARBA00022553"/>
    </source>
</evidence>
<keyword evidence="7" id="KW-0067">ATP-binding</keyword>
<keyword evidence="8" id="KW-0902">Two-component regulatory system</keyword>
<dbReference type="Gene3D" id="1.10.287.130">
    <property type="match status" value="1"/>
</dbReference>
<evidence type="ECO:0000256" key="8">
    <source>
        <dbReference type="ARBA" id="ARBA00023012"/>
    </source>
</evidence>
<feature type="domain" description="Response regulatory" evidence="15">
    <location>
        <begin position="1130"/>
        <end position="1245"/>
    </location>
</feature>
<comment type="catalytic activity">
    <reaction evidence="1">
        <text>ATP + protein L-histidine = ADP + protein N-phospho-L-histidine.</text>
        <dbReference type="EC" id="2.7.13.3"/>
    </reaction>
</comment>
<dbReference type="SMART" id="SM00387">
    <property type="entry name" value="HATPase_c"/>
    <property type="match status" value="1"/>
</dbReference>
<keyword evidence="4" id="KW-0808">Transferase</keyword>
<keyword evidence="6 16" id="KW-0418">Kinase</keyword>
<dbReference type="PROSITE" id="PS50109">
    <property type="entry name" value="HIS_KIN"/>
    <property type="match status" value="1"/>
</dbReference>
<dbReference type="CDD" id="cd00082">
    <property type="entry name" value="HisKA"/>
    <property type="match status" value="1"/>
</dbReference>
<dbReference type="Gene3D" id="3.40.50.2300">
    <property type="match status" value="1"/>
</dbReference>
<keyword evidence="9" id="KW-0805">Transcription regulation</keyword>
<dbReference type="PRINTS" id="PR00344">
    <property type="entry name" value="BCTRLSENSOR"/>
</dbReference>
<dbReference type="PROSITE" id="PS01124">
    <property type="entry name" value="HTH_ARAC_FAMILY_2"/>
    <property type="match status" value="1"/>
</dbReference>
<evidence type="ECO:0000256" key="1">
    <source>
        <dbReference type="ARBA" id="ARBA00000085"/>
    </source>
</evidence>
<dbReference type="SMART" id="SM00342">
    <property type="entry name" value="HTH_ARAC"/>
    <property type="match status" value="1"/>
</dbReference>
<proteinExistence type="predicted"/>
<evidence type="ECO:0000256" key="11">
    <source>
        <dbReference type="ARBA" id="ARBA00023163"/>
    </source>
</evidence>
<dbReference type="Pfam" id="PF07495">
    <property type="entry name" value="Y_Y_Y"/>
    <property type="match status" value="1"/>
</dbReference>
<dbReference type="PROSITE" id="PS50110">
    <property type="entry name" value="RESPONSE_REGULATORY"/>
    <property type="match status" value="1"/>
</dbReference>
<dbReference type="Proteomes" id="UP000245535">
    <property type="component" value="Unassembled WGS sequence"/>
</dbReference>
<evidence type="ECO:0000256" key="2">
    <source>
        <dbReference type="ARBA" id="ARBA00012438"/>
    </source>
</evidence>
<dbReference type="EC" id="2.7.13.3" evidence="2"/>
<keyword evidence="17" id="KW-1185">Reference proteome</keyword>
<dbReference type="InterPro" id="IPR003594">
    <property type="entry name" value="HATPase_dom"/>
</dbReference>
<dbReference type="InterPro" id="IPR011110">
    <property type="entry name" value="Reg_prop"/>
</dbReference>
<dbReference type="RefSeq" id="WP_158281378.1">
    <property type="nucleotide sequence ID" value="NZ_QGDO01000001.1"/>
</dbReference>
<dbReference type="Gene3D" id="2.60.40.10">
    <property type="entry name" value="Immunoglobulins"/>
    <property type="match status" value="1"/>
</dbReference>
<organism evidence="16 17">
    <name type="scientific">Sediminitomix flava</name>
    <dbReference type="NCBI Taxonomy" id="379075"/>
    <lineage>
        <taxon>Bacteria</taxon>
        <taxon>Pseudomonadati</taxon>
        <taxon>Bacteroidota</taxon>
        <taxon>Cytophagia</taxon>
        <taxon>Cytophagales</taxon>
        <taxon>Flammeovirgaceae</taxon>
        <taxon>Sediminitomix</taxon>
    </lineage>
</organism>
<dbReference type="SMART" id="SM00448">
    <property type="entry name" value="REC"/>
    <property type="match status" value="1"/>
</dbReference>
<keyword evidence="3 12" id="KW-0597">Phosphoprotein</keyword>
<dbReference type="InterPro" id="IPR015943">
    <property type="entry name" value="WD40/YVTN_repeat-like_dom_sf"/>
</dbReference>
<name>A0A315ZGD6_SEDFL</name>
<dbReference type="InterPro" id="IPR004358">
    <property type="entry name" value="Sig_transdc_His_kin-like_C"/>
</dbReference>
<dbReference type="PANTHER" id="PTHR43547:SF2">
    <property type="entry name" value="HYBRID SIGNAL TRANSDUCTION HISTIDINE KINASE C"/>
    <property type="match status" value="1"/>
</dbReference>
<evidence type="ECO:0000256" key="7">
    <source>
        <dbReference type="ARBA" id="ARBA00022840"/>
    </source>
</evidence>
<dbReference type="InterPro" id="IPR011006">
    <property type="entry name" value="CheY-like_superfamily"/>
</dbReference>
<dbReference type="Pfam" id="PF12833">
    <property type="entry name" value="HTH_18"/>
    <property type="match status" value="1"/>
</dbReference>
<evidence type="ECO:0000256" key="10">
    <source>
        <dbReference type="ARBA" id="ARBA00023125"/>
    </source>
</evidence>
<dbReference type="Gene3D" id="3.30.565.10">
    <property type="entry name" value="Histidine kinase-like ATPase, C-terminal domain"/>
    <property type="match status" value="1"/>
</dbReference>
<dbReference type="InterPro" id="IPR011047">
    <property type="entry name" value="Quinoprotein_ADH-like_sf"/>
</dbReference>
<evidence type="ECO:0000256" key="12">
    <source>
        <dbReference type="PROSITE-ProRule" id="PRU00169"/>
    </source>
</evidence>
<evidence type="ECO:0000313" key="16">
    <source>
        <dbReference type="EMBL" id="PWJ44180.1"/>
    </source>
</evidence>
<dbReference type="EMBL" id="QGDO01000001">
    <property type="protein sequence ID" value="PWJ44180.1"/>
    <property type="molecule type" value="Genomic_DNA"/>
</dbReference>
<reference evidence="16 17" key="1">
    <citation type="submission" date="2018-03" db="EMBL/GenBank/DDBJ databases">
        <title>Genomic Encyclopedia of Archaeal and Bacterial Type Strains, Phase II (KMG-II): from individual species to whole genera.</title>
        <authorList>
            <person name="Goeker M."/>
        </authorList>
    </citation>
    <scope>NUCLEOTIDE SEQUENCE [LARGE SCALE GENOMIC DNA]</scope>
    <source>
        <strain evidence="16 17">DSM 28229</strain>
    </source>
</reference>
<keyword evidence="5" id="KW-0547">Nucleotide-binding</keyword>
<dbReference type="Gene3D" id="2.130.10.10">
    <property type="entry name" value="YVTN repeat-like/Quinoprotein amine dehydrogenase"/>
    <property type="match status" value="4"/>
</dbReference>
<dbReference type="InterPro" id="IPR018060">
    <property type="entry name" value="HTH_AraC"/>
</dbReference>
<dbReference type="SUPFAM" id="SSF46689">
    <property type="entry name" value="Homeodomain-like"/>
    <property type="match status" value="1"/>
</dbReference>
<dbReference type="InterPro" id="IPR018062">
    <property type="entry name" value="HTH_AraC-typ_CS"/>
</dbReference>
<evidence type="ECO:0000259" key="15">
    <source>
        <dbReference type="PROSITE" id="PS50110"/>
    </source>
</evidence>
<evidence type="ECO:0000256" key="4">
    <source>
        <dbReference type="ARBA" id="ARBA00022679"/>
    </source>
</evidence>
<dbReference type="SUPFAM" id="SSF50998">
    <property type="entry name" value="Quinoprotein alcohol dehydrogenase-like"/>
    <property type="match status" value="1"/>
</dbReference>
<dbReference type="InterPro" id="IPR003661">
    <property type="entry name" value="HisK_dim/P_dom"/>
</dbReference>
<dbReference type="Pfam" id="PF00512">
    <property type="entry name" value="HisKA"/>
    <property type="match status" value="1"/>
</dbReference>
<dbReference type="Pfam" id="PF07494">
    <property type="entry name" value="Reg_prop"/>
    <property type="match status" value="4"/>
</dbReference>
<evidence type="ECO:0000313" key="17">
    <source>
        <dbReference type="Proteomes" id="UP000245535"/>
    </source>
</evidence>
<dbReference type="GO" id="GO:0043565">
    <property type="term" value="F:sequence-specific DNA binding"/>
    <property type="evidence" value="ECO:0007669"/>
    <property type="project" value="InterPro"/>
</dbReference>
<dbReference type="PANTHER" id="PTHR43547">
    <property type="entry name" value="TWO-COMPONENT HISTIDINE KINASE"/>
    <property type="match status" value="1"/>
</dbReference>
<feature type="modified residue" description="4-aspartylphosphate" evidence="12">
    <location>
        <position position="1178"/>
    </location>
</feature>
<keyword evidence="10" id="KW-0238">DNA-binding</keyword>
<dbReference type="PROSITE" id="PS00041">
    <property type="entry name" value="HTH_ARAC_FAMILY_1"/>
    <property type="match status" value="1"/>
</dbReference>
<dbReference type="SUPFAM" id="SSF63829">
    <property type="entry name" value="Calcium-dependent phosphotriesterase"/>
    <property type="match status" value="1"/>
</dbReference>
<dbReference type="InterPro" id="IPR036890">
    <property type="entry name" value="HATPase_C_sf"/>
</dbReference>
<evidence type="ECO:0000259" key="14">
    <source>
        <dbReference type="PROSITE" id="PS50109"/>
    </source>
</evidence>
<dbReference type="Pfam" id="PF00072">
    <property type="entry name" value="Response_reg"/>
    <property type="match status" value="1"/>
</dbReference>
<dbReference type="InterPro" id="IPR005467">
    <property type="entry name" value="His_kinase_dom"/>
</dbReference>
<accession>A0A315ZGD6</accession>
<sequence length="1388" mass="158953">MKYFLHLRIILSLILMMPLSLKVFSQDNISFTHIHKGLSQKTVSTILRDQDGFMWFGTRYGLNKYDGKQFYSYIHAPENVHSISSNNVRSMVMDSLGNFWIAAEAEGLDYFDTKKDIFINFNHDANNPNSLSEKNTSTVFIDKNHQLWVGTENKGLNLYSAQSQSFKHYLHDEHEPKSISHNHIMDIEEDHLGNLWVATLGGGLNLFNPKDNSFLSLSRSNGLLSNDFIFSLGKSKTGLWIGSEKGLYHLSIGEGLTDVIIKEIDCVQKGLLQELQSYTILSVVEDELDHVWIGTENGGLYLYDQKTKNLRVFTSDKGDNDRLASNSIWSLFVDKSNTLWVGTFNNGVNKYDRYQRKFKHIFRKKDIKNTLSYNTISSFAQDEKGNLWIGTDGGGLNYYNEKTGAYTYFKHDKKRALSLVSDAVLNLLIDKEGDLWIATWQGGLSKKIKGKDAFIHYPLNGFKDESKKDDYAYFLMEDQNENIWVSMFRGGVGIFDKKTESFRTLEVSDTDALAISSSKNRVIHQTDDGVIWLGTEGSGLDKLILDENYKIIEKTNYEYRVADSLSMNHNTVTTIHEDRNGDLWIGTFGGGINILDRKTETFSYITSKTGLTGNVILGIESDHDGGTWVTTSQGLNLIHPNGKIEVFDTEDGVQDAEYVKNASFVSPDGELFFGGINGFNRFYPKDINRNKEIPEVLLTGFSVSDNADLNFKNGRLLSDIYPESRIVLDHNQNDFEFDFSVLNYSQPSQNQYAYMLYPYNTEWIHVQPNDRINYTNVPPGEYEFRVKGANNDGVWNEEGSLIYVFIDKPWWETNLAYFCYFGLFLFALFMVRRTTLARERLKNRLEIEHFELEKLHEMDEIKSRFFANISHEFRTPLTLIIDPIKALLSNNYQGDVDNLYQIMLKNAERLLHLINELLELSKLESGNMKLQVGEHNIISFLKPIAYSFTSYAERKCIDFKCEFETKTLNVFFEKEKIEKVVTNLLSNAFKYTPEYGQILFRITDTEDSVEIIVKDTGVGIAEEHLQYVFNRFYQVNDKKYQGTGIGLALTKELVELHGGKILVESTLNEGTQFTISLRKGDAHFTSDEIDERLSVDKDSFSYSPTKNNALDTKQKEKRKVPAVANKSSKTILIAEDNEDLRSFIKNYLSTSYKILEAENGVEALKLAQMHFPDLIITDIMMPEMNGYELGKAIKSDEKTSHIPMIMLTAKASQESEIQGLELGADYYITKPFNPQLLELRIQNLLNTRKLIREKLMQGSSEELSPKIVQLVSRDEQFLKKILACVEENIANSDFSVNDLCKESGLSRTQLYRKLKGLVGQSANEFIRSIRMKRAAQLLEQNQMTIAEVTYQVGFNDLQYFRDCFKKQFGVNPSEYLESLDKKQLKTSV</sequence>
<dbReference type="SUPFAM" id="SSF55874">
    <property type="entry name" value="ATPase domain of HSP90 chaperone/DNA topoisomerase II/histidine kinase"/>
    <property type="match status" value="1"/>
</dbReference>
<evidence type="ECO:0000259" key="13">
    <source>
        <dbReference type="PROSITE" id="PS01124"/>
    </source>
</evidence>
<keyword evidence="11" id="KW-0804">Transcription</keyword>
<dbReference type="InterPro" id="IPR036097">
    <property type="entry name" value="HisK_dim/P_sf"/>
</dbReference>
<evidence type="ECO:0000256" key="5">
    <source>
        <dbReference type="ARBA" id="ARBA00022741"/>
    </source>
</evidence>
<dbReference type="GO" id="GO:0003700">
    <property type="term" value="F:DNA-binding transcription factor activity"/>
    <property type="evidence" value="ECO:0007669"/>
    <property type="project" value="InterPro"/>
</dbReference>
<dbReference type="GO" id="GO:0000155">
    <property type="term" value="F:phosphorelay sensor kinase activity"/>
    <property type="evidence" value="ECO:0007669"/>
    <property type="project" value="InterPro"/>
</dbReference>
<feature type="domain" description="Histidine kinase" evidence="14">
    <location>
        <begin position="868"/>
        <end position="1081"/>
    </location>
</feature>
<dbReference type="SUPFAM" id="SSF52172">
    <property type="entry name" value="CheY-like"/>
    <property type="match status" value="1"/>
</dbReference>
<dbReference type="OrthoDB" id="9797097at2"/>
<evidence type="ECO:0000256" key="9">
    <source>
        <dbReference type="ARBA" id="ARBA00023015"/>
    </source>
</evidence>
<dbReference type="SMART" id="SM00388">
    <property type="entry name" value="HisKA"/>
    <property type="match status" value="1"/>
</dbReference>
<dbReference type="Gene3D" id="1.10.10.60">
    <property type="entry name" value="Homeodomain-like"/>
    <property type="match status" value="1"/>
</dbReference>
<comment type="caution">
    <text evidence="16">The sequence shown here is derived from an EMBL/GenBank/DDBJ whole genome shotgun (WGS) entry which is preliminary data.</text>
</comment>